<dbReference type="Gene3D" id="1.10.40.30">
    <property type="entry name" value="Fumarase/aspartase (C-terminal domain)"/>
    <property type="match status" value="1"/>
</dbReference>
<dbReference type="InterPro" id="IPR004769">
    <property type="entry name" value="Pur_lyase"/>
</dbReference>
<organism evidence="2 3">
    <name type="scientific">Aerococcus urinaehominis</name>
    <dbReference type="NCBI Taxonomy" id="128944"/>
    <lineage>
        <taxon>Bacteria</taxon>
        <taxon>Bacillati</taxon>
        <taxon>Bacillota</taxon>
        <taxon>Bacilli</taxon>
        <taxon>Lactobacillales</taxon>
        <taxon>Aerococcaceae</taxon>
        <taxon>Aerococcus</taxon>
    </lineage>
</organism>
<evidence type="ECO:0000313" key="3">
    <source>
        <dbReference type="Proteomes" id="UP000062260"/>
    </source>
</evidence>
<accession>A0A0X8FM30</accession>
<dbReference type="PANTHER" id="PTHR43172">
    <property type="entry name" value="ADENYLOSUCCINATE LYASE"/>
    <property type="match status" value="1"/>
</dbReference>
<protein>
    <submittedName>
        <fullName evidence="2">Adenylosuccinate lyase</fullName>
    </submittedName>
</protein>
<reference evidence="3" key="2">
    <citation type="submission" date="2016-01" db="EMBL/GenBank/DDBJ databases">
        <title>Six Aerococcus type strain genome sequencing and assembly using PacBio and Illumina Hiseq.</title>
        <authorList>
            <person name="Carkaci D."/>
            <person name="Dargis R."/>
            <person name="Nielsen X.C."/>
            <person name="Skovgaard O."/>
            <person name="Fuursted K."/>
            <person name="Christensen J.J."/>
        </authorList>
    </citation>
    <scope>NUCLEOTIDE SEQUENCE [LARGE SCALE GENOMIC DNA]</scope>
    <source>
        <strain evidence="3">CCUG42038B</strain>
    </source>
</reference>
<dbReference type="OrthoDB" id="9768878at2"/>
<dbReference type="GO" id="GO:0004018">
    <property type="term" value="F:N6-(1,2-dicarboxyethyl)AMP AMP-lyase (fumarate-forming) activity"/>
    <property type="evidence" value="ECO:0007669"/>
    <property type="project" value="InterPro"/>
</dbReference>
<dbReference type="Pfam" id="PF00206">
    <property type="entry name" value="Lyase_1"/>
    <property type="match status" value="1"/>
</dbReference>
<dbReference type="InterPro" id="IPR022761">
    <property type="entry name" value="Fumarate_lyase_N"/>
</dbReference>
<dbReference type="GO" id="GO:0044208">
    <property type="term" value="P:'de novo' AMP biosynthetic process"/>
    <property type="evidence" value="ECO:0007669"/>
    <property type="project" value="UniProtKB-UniPathway"/>
</dbReference>
<dbReference type="EMBL" id="CP014163">
    <property type="protein sequence ID" value="AMB99827.1"/>
    <property type="molecule type" value="Genomic_DNA"/>
</dbReference>
<evidence type="ECO:0000313" key="2">
    <source>
        <dbReference type="EMBL" id="AMB99827.1"/>
    </source>
</evidence>
<dbReference type="STRING" id="128944.AWM75_07545"/>
<dbReference type="Pfam" id="PF10397">
    <property type="entry name" value="ADSL_C"/>
    <property type="match status" value="1"/>
</dbReference>
<dbReference type="InterPro" id="IPR019468">
    <property type="entry name" value="AdenyloSucc_lyase_C"/>
</dbReference>
<keyword evidence="2" id="KW-0456">Lyase</keyword>
<name>A0A0X8FM30_9LACT</name>
<dbReference type="GO" id="GO:0006189">
    <property type="term" value="P:'de novo' IMP biosynthetic process"/>
    <property type="evidence" value="ECO:0007669"/>
    <property type="project" value="UniProtKB-UniPathway"/>
</dbReference>
<dbReference type="UniPathway" id="UPA00074">
    <property type="reaction ID" value="UER00132"/>
</dbReference>
<gene>
    <name evidence="2" type="ORF">AWM75_07545</name>
</gene>
<dbReference type="NCBIfam" id="TIGR00928">
    <property type="entry name" value="purB"/>
    <property type="match status" value="1"/>
</dbReference>
<sequence length="453" mass="50356">MASHVIDLLTLQGNFSTPEMRAIWTDENRLQQQLKVEAALAQAEAKLGLIPEQAAEAIEKASQADLYDIEEIAAESARLKHSMMATINALQAQTGDYGEYVHYGVTTQDVVDTGHMLQVKASYQIIKADLLKAIDHIAQFADDNRDAVMAGRTHGMHALPTTLAFKAVVWLDEFIRHYQRAQEMEGRVFVGNISGGVGTYASFGDLGAQVETETLEILGLGVPNISWQSSRDRFSEYANVLALISASLGKIGNELYNLMRTDIGEIEEGFTDGKVGSSTMPHKRNPAAIEGLVSLTPPIQKAAELIHHSMMTEHERDAMSWRQEWVALPEINIYLAAQLANFNQILPNLLVRKDKMTANLNSQHGLIVSERVMFEVAKALGKQTAHHVVYENAMTSFEQGRDFLEVLSRDGRITQHFDKAALEDLLDPANYTGLADQKVDQVLAYYKEFRKDV</sequence>
<dbReference type="AlphaFoldDB" id="A0A0X8FM30"/>
<keyword evidence="3" id="KW-1185">Reference proteome</keyword>
<dbReference type="GO" id="GO:0005829">
    <property type="term" value="C:cytosol"/>
    <property type="evidence" value="ECO:0007669"/>
    <property type="project" value="TreeGrafter"/>
</dbReference>
<reference evidence="2 3" key="1">
    <citation type="journal article" date="2016" name="Genome Announc.">
        <title>Complete Genome Sequences of Aerococcus christensenii CCUG 28831T, Aerococcus sanguinicola CCUG 43001T, Aerococcus urinae CCUG 36881T, Aerococcus urinaeequi CCUG 28094T, Aerococcus urinaehominis CCUG 42038 BT, and Aerococcus viridans CCUG 4311T.</title>
        <authorList>
            <person name="Carkaci D."/>
            <person name="Dargis R."/>
            <person name="Nielsen X.C."/>
            <person name="Skovgaard O."/>
            <person name="Fuursted K."/>
            <person name="Christensen J.J."/>
        </authorList>
    </citation>
    <scope>NUCLEOTIDE SEQUENCE [LARGE SCALE GENOMIC DNA]</scope>
    <source>
        <strain evidence="2 3">CCUG42038B</strain>
    </source>
</reference>
<dbReference type="GO" id="GO:0070626">
    <property type="term" value="F:(S)-2-(5-amino-1-(5-phospho-D-ribosyl)imidazole-4-carboxamido) succinate lyase (fumarate-forming) activity"/>
    <property type="evidence" value="ECO:0007669"/>
    <property type="project" value="TreeGrafter"/>
</dbReference>
<feature type="domain" description="Adenylosuccinate lyase C-terminal" evidence="1">
    <location>
        <begin position="364"/>
        <end position="443"/>
    </location>
</feature>
<dbReference type="PANTHER" id="PTHR43172:SF1">
    <property type="entry name" value="ADENYLOSUCCINATE LYASE"/>
    <property type="match status" value="1"/>
</dbReference>
<dbReference type="CDD" id="cd01597">
    <property type="entry name" value="pCLME"/>
    <property type="match status" value="1"/>
</dbReference>
<dbReference type="UniPathway" id="UPA00075">
    <property type="reaction ID" value="UER00336"/>
</dbReference>
<dbReference type="InterPro" id="IPR008948">
    <property type="entry name" value="L-Aspartase-like"/>
</dbReference>
<evidence type="ECO:0000259" key="1">
    <source>
        <dbReference type="SMART" id="SM00998"/>
    </source>
</evidence>
<proteinExistence type="predicted"/>
<dbReference type="Proteomes" id="UP000062260">
    <property type="component" value="Chromosome"/>
</dbReference>
<dbReference type="Gene3D" id="1.20.200.10">
    <property type="entry name" value="Fumarase/aspartase (Central domain)"/>
    <property type="match status" value="1"/>
</dbReference>
<dbReference type="SUPFAM" id="SSF48557">
    <property type="entry name" value="L-aspartase-like"/>
    <property type="match status" value="1"/>
</dbReference>
<dbReference type="PROSITE" id="PS00163">
    <property type="entry name" value="FUMARATE_LYASES"/>
    <property type="match status" value="1"/>
</dbReference>
<dbReference type="InterPro" id="IPR020557">
    <property type="entry name" value="Fumarate_lyase_CS"/>
</dbReference>
<dbReference type="SMART" id="SM00998">
    <property type="entry name" value="ADSL_C"/>
    <property type="match status" value="1"/>
</dbReference>
<dbReference type="PRINTS" id="PR00149">
    <property type="entry name" value="FUMRATELYASE"/>
</dbReference>
<dbReference type="KEGG" id="auh:AWM75_07545"/>
<dbReference type="RefSeq" id="WP_067980360.1">
    <property type="nucleotide sequence ID" value="NZ_CP014163.1"/>
</dbReference>
<dbReference type="PRINTS" id="PR00145">
    <property type="entry name" value="ARGSUCLYASE"/>
</dbReference>
<dbReference type="InterPro" id="IPR000362">
    <property type="entry name" value="Fumarate_lyase_fam"/>
</dbReference>